<feature type="region of interest" description="Disordered" evidence="13">
    <location>
        <begin position="969"/>
        <end position="1008"/>
    </location>
</feature>
<dbReference type="OrthoDB" id="31160at2759"/>
<evidence type="ECO:0000256" key="3">
    <source>
        <dbReference type="ARBA" id="ARBA00004173"/>
    </source>
</evidence>
<accession>A0A2P6NAF9</accession>
<dbReference type="InterPro" id="IPR039697">
    <property type="entry name" value="Alcohol_dehydrogenase_Fe"/>
</dbReference>
<keyword evidence="6 14" id="KW-0812">Transmembrane</keyword>
<dbReference type="PRINTS" id="PR01035">
    <property type="entry name" value="TCRTETA"/>
</dbReference>
<evidence type="ECO:0000256" key="13">
    <source>
        <dbReference type="SAM" id="MobiDB-lite"/>
    </source>
</evidence>
<dbReference type="InterPro" id="IPR001670">
    <property type="entry name" value="ADH_Fe/GldA"/>
</dbReference>
<evidence type="ECO:0000256" key="10">
    <source>
        <dbReference type="ARBA" id="ARBA00023128"/>
    </source>
</evidence>
<keyword evidence="8 14" id="KW-1133">Transmembrane helix</keyword>
<dbReference type="PANTHER" id="PTHR11496">
    <property type="entry name" value="ALCOHOL DEHYDROGENASE"/>
    <property type="match status" value="1"/>
</dbReference>
<evidence type="ECO:0000313" key="16">
    <source>
        <dbReference type="EMBL" id="PRP80930.1"/>
    </source>
</evidence>
<feature type="transmembrane region" description="Helical" evidence="14">
    <location>
        <begin position="519"/>
        <end position="538"/>
    </location>
</feature>
<dbReference type="Gene3D" id="3.40.50.1970">
    <property type="match status" value="1"/>
</dbReference>
<dbReference type="Proteomes" id="UP000241769">
    <property type="component" value="Unassembled WGS sequence"/>
</dbReference>
<feature type="transmembrane region" description="Helical" evidence="14">
    <location>
        <begin position="550"/>
        <end position="574"/>
    </location>
</feature>
<sequence>MMLSKAIRHTNVKSFSLSRNVPKISSHRTLFCCALHSKLLADRPASKPIVLKKSEVKYKPRHTQPETGNGEYVFVSNAATFKFGRSVVERELGEEAKNLKMKKVALFTDVNVRRLPIFIDAENSLKKAGIQYTVFDEVSVEPTDASFQHAAKFASSHDFDGFISVGGGSVMDTCKAANLYATHPADFYDYVNAPVGKGIAPPGPLKPHIAIPTTCGTGSELTGISIFDQRSTHTKTGIANKLLIPNLALIDPVAMESLPPMVVACSGFDVISHAIESYTARSYTTKPMPVHPNKRPLHQGSNPYSDFGCLEALRVAGKFFLRAVNDPSDAEAREKMLFASLLAGSCMGNAGVHLPHGLSYAVSGMVRDHEVEGYTSKPIIPHGMSVILHAPSVARMTAPLSFDRHADTARALGVDVKADQLEDSGEILAGELIRLMRGSRIPNGLSAVGFSEEDIPKLVSGAYRQKRAIDNAPFVVSEEDVADIFRAKVIQVITAGPSLRHTEKMEEDDGFPRVQLMMAYLLALGDSIALAIALPFVPEMCRERFGLGENVIGIAAGVINGSYSFALFLSSSFLGHISDEHGRRPVLLFGTFFSFICTLLFGLSTTLYFAVAVRILGGLTNSSTAVTKAVIADATEKKPQYRAAGYGYHGATVSSARAVCGALTGLTSGIILTTNPDIPYLSNNREFSVVSPVLTKTAYILPCIIGSSILLIAFVAAAFFLPETNKRARPFCSSSEESSGKKSKGGMREGVITIWNDPLLRRLNVTYSINSFANGAILTILPLYWSLSMDNKGLGFSTFQCGIAFSLFGTAAILFQVFFFSKVIKTMGSKRAYIMSSTLFVISSLLFPFNGIFYSSLGVRTVSDVLTWGYLTLTVTLNAIGFMTGLPLVSSMISNVSDPRRQGLVIGTAQSVSSFLRALGPVISGAIFSFSVVIGQPIIIFTFLASLYVICGTIAHFISKEESDRIDAPAKSVTEIEMEEEKKPLEMSEEEEQRKKREYDFIRHSQEV</sequence>
<dbReference type="STRING" id="1890364.A0A2P6NAF9"/>
<feature type="transmembrane region" description="Helical" evidence="14">
    <location>
        <begin position="938"/>
        <end position="958"/>
    </location>
</feature>
<dbReference type="InParanoid" id="A0A2P6NAF9"/>
<comment type="subcellular location">
    <subcellularLocation>
        <location evidence="2">Membrane</location>
        <topology evidence="2">Multi-pass membrane protein</topology>
    </subcellularLocation>
    <subcellularLocation>
        <location evidence="3">Mitochondrion</location>
    </subcellularLocation>
</comment>
<dbReference type="PANTHER" id="PTHR11496:SF83">
    <property type="entry name" value="HYDROXYACID-OXOACID TRANSHYDROGENASE, MITOCHONDRIAL"/>
    <property type="match status" value="1"/>
</dbReference>
<evidence type="ECO:0000313" key="17">
    <source>
        <dbReference type="Proteomes" id="UP000241769"/>
    </source>
</evidence>
<dbReference type="InterPro" id="IPR018211">
    <property type="entry name" value="ADH_Fe_CS"/>
</dbReference>
<dbReference type="GO" id="GO:0047988">
    <property type="term" value="F:hydroxyacid-oxoacid transhydrogenase activity"/>
    <property type="evidence" value="ECO:0007669"/>
    <property type="project" value="UniProtKB-EC"/>
</dbReference>
<comment type="catalytic activity">
    <reaction evidence="1">
        <text>(S)-3-hydroxybutanoate + 2-oxoglutarate = (R)-2-hydroxyglutarate + acetoacetate</text>
        <dbReference type="Rhea" id="RHEA:23048"/>
        <dbReference type="ChEBI" id="CHEBI:11047"/>
        <dbReference type="ChEBI" id="CHEBI:13705"/>
        <dbReference type="ChEBI" id="CHEBI:15801"/>
        <dbReference type="ChEBI" id="CHEBI:16810"/>
        <dbReference type="EC" id="1.1.99.24"/>
    </reaction>
</comment>
<evidence type="ECO:0000256" key="6">
    <source>
        <dbReference type="ARBA" id="ARBA00022692"/>
    </source>
</evidence>
<dbReference type="Gene3D" id="1.20.1090.10">
    <property type="entry name" value="Dehydroquinate synthase-like - alpha domain"/>
    <property type="match status" value="1"/>
</dbReference>
<evidence type="ECO:0000256" key="9">
    <source>
        <dbReference type="ARBA" id="ARBA00023002"/>
    </source>
</evidence>
<keyword evidence="10" id="KW-0496">Mitochondrion</keyword>
<dbReference type="Pfam" id="PF00465">
    <property type="entry name" value="Fe-ADH"/>
    <property type="match status" value="1"/>
</dbReference>
<dbReference type="PROSITE" id="PS00913">
    <property type="entry name" value="ADH_IRON_1"/>
    <property type="match status" value="1"/>
</dbReference>
<feature type="transmembrane region" description="Helical" evidence="14">
    <location>
        <begin position="797"/>
        <end position="820"/>
    </location>
</feature>
<dbReference type="GO" id="GO:0022857">
    <property type="term" value="F:transmembrane transporter activity"/>
    <property type="evidence" value="ECO:0007669"/>
    <property type="project" value="InterPro"/>
</dbReference>
<dbReference type="AlphaFoldDB" id="A0A2P6NAF9"/>
<evidence type="ECO:0000256" key="11">
    <source>
        <dbReference type="ARBA" id="ARBA00023136"/>
    </source>
</evidence>
<dbReference type="GO" id="GO:0016020">
    <property type="term" value="C:membrane"/>
    <property type="evidence" value="ECO:0007669"/>
    <property type="project" value="UniProtKB-SubCell"/>
</dbReference>
<gene>
    <name evidence="16" type="ORF">PROFUN_11259</name>
</gene>
<feature type="transmembrane region" description="Helical" evidence="14">
    <location>
        <begin position="699"/>
        <end position="721"/>
    </location>
</feature>
<evidence type="ECO:0000256" key="8">
    <source>
        <dbReference type="ARBA" id="ARBA00022989"/>
    </source>
</evidence>
<dbReference type="FunCoup" id="A0A2P6NAF9">
    <property type="interactions" value="1"/>
</dbReference>
<dbReference type="GO" id="GO:0046872">
    <property type="term" value="F:metal ion binding"/>
    <property type="evidence" value="ECO:0007669"/>
    <property type="project" value="InterPro"/>
</dbReference>
<keyword evidence="9" id="KW-0560">Oxidoreductase</keyword>
<feature type="domain" description="Major facilitator superfamily (MFS) profile" evidence="15">
    <location>
        <begin position="515"/>
        <end position="963"/>
    </location>
</feature>
<evidence type="ECO:0000256" key="2">
    <source>
        <dbReference type="ARBA" id="ARBA00004141"/>
    </source>
</evidence>
<feature type="transmembrane region" description="Helical" evidence="14">
    <location>
        <begin position="832"/>
        <end position="856"/>
    </location>
</feature>
<evidence type="ECO:0000256" key="14">
    <source>
        <dbReference type="SAM" id="Phobius"/>
    </source>
</evidence>
<keyword evidence="17" id="KW-1185">Reference proteome</keyword>
<keyword evidence="7" id="KW-0809">Transit peptide</keyword>
<feature type="compositionally biased region" description="Basic and acidic residues" evidence="13">
    <location>
        <begin position="980"/>
        <end position="1008"/>
    </location>
</feature>
<dbReference type="PROSITE" id="PS50850">
    <property type="entry name" value="MFS"/>
    <property type="match status" value="1"/>
</dbReference>
<evidence type="ECO:0000256" key="4">
    <source>
        <dbReference type="ARBA" id="ARBA00010005"/>
    </source>
</evidence>
<dbReference type="GO" id="GO:0005739">
    <property type="term" value="C:mitochondrion"/>
    <property type="evidence" value="ECO:0007669"/>
    <property type="project" value="UniProtKB-SubCell"/>
</dbReference>
<comment type="similarity">
    <text evidence="4">Belongs to the iron-containing alcohol dehydrogenase family. Hydroxyacid-oxoacid transhydrogenase subfamily.</text>
</comment>
<dbReference type="InterPro" id="IPR036259">
    <property type="entry name" value="MFS_trans_sf"/>
</dbReference>
<dbReference type="InterPro" id="IPR020846">
    <property type="entry name" value="MFS_dom"/>
</dbReference>
<feature type="transmembrane region" description="Helical" evidence="14">
    <location>
        <begin position="586"/>
        <end position="611"/>
    </location>
</feature>
<organism evidence="16 17">
    <name type="scientific">Planoprotostelium fungivorum</name>
    <dbReference type="NCBI Taxonomy" id="1890364"/>
    <lineage>
        <taxon>Eukaryota</taxon>
        <taxon>Amoebozoa</taxon>
        <taxon>Evosea</taxon>
        <taxon>Variosea</taxon>
        <taxon>Cavosteliida</taxon>
        <taxon>Cavosteliaceae</taxon>
        <taxon>Planoprotostelium</taxon>
    </lineage>
</organism>
<dbReference type="GO" id="GO:0004022">
    <property type="term" value="F:alcohol dehydrogenase (NAD+) activity"/>
    <property type="evidence" value="ECO:0007669"/>
    <property type="project" value="InterPro"/>
</dbReference>
<dbReference type="InterPro" id="IPR001958">
    <property type="entry name" value="Tet-R_TetA/multi-R_MdtG-like"/>
</dbReference>
<proteinExistence type="inferred from homology"/>
<evidence type="ECO:0000256" key="5">
    <source>
        <dbReference type="ARBA" id="ARBA00013182"/>
    </source>
</evidence>
<feature type="transmembrane region" description="Helical" evidence="14">
    <location>
        <begin position="765"/>
        <end position="785"/>
    </location>
</feature>
<dbReference type="InterPro" id="IPR011701">
    <property type="entry name" value="MFS"/>
</dbReference>
<dbReference type="CDD" id="cd17330">
    <property type="entry name" value="MFS_SLC46_TetA_like"/>
    <property type="match status" value="1"/>
</dbReference>
<protein>
    <recommendedName>
        <fullName evidence="5">hydroxyacid-oxoacid transhydrogenase</fullName>
        <ecNumber evidence="5">1.1.99.24</ecNumber>
    </recommendedName>
</protein>
<comment type="caution">
    <text evidence="16">The sequence shown here is derived from an EMBL/GenBank/DDBJ whole genome shotgun (WGS) entry which is preliminary data.</text>
</comment>
<dbReference type="SUPFAM" id="SSF56796">
    <property type="entry name" value="Dehydroquinate synthase-like"/>
    <property type="match status" value="1"/>
</dbReference>
<dbReference type="SUPFAM" id="SSF103473">
    <property type="entry name" value="MFS general substrate transporter"/>
    <property type="match status" value="1"/>
</dbReference>
<dbReference type="InterPro" id="IPR042157">
    <property type="entry name" value="HOT"/>
</dbReference>
<keyword evidence="11 14" id="KW-0472">Membrane</keyword>
<dbReference type="Gene3D" id="1.20.1250.20">
    <property type="entry name" value="MFS general substrate transporter like domains"/>
    <property type="match status" value="1"/>
</dbReference>
<dbReference type="EMBL" id="MDYQ01000134">
    <property type="protein sequence ID" value="PRP80930.1"/>
    <property type="molecule type" value="Genomic_DNA"/>
</dbReference>
<dbReference type="FunFam" id="3.40.50.1970:FF:000003">
    <property type="entry name" value="Alcohol dehydrogenase, iron-containing"/>
    <property type="match status" value="1"/>
</dbReference>
<comment type="catalytic activity">
    <reaction evidence="12">
        <text>4-hydroxybutanoate + 2-oxoglutarate = (R)-2-hydroxyglutarate + succinate semialdehyde</text>
        <dbReference type="Rhea" id="RHEA:24734"/>
        <dbReference type="ChEBI" id="CHEBI:15801"/>
        <dbReference type="ChEBI" id="CHEBI:16724"/>
        <dbReference type="ChEBI" id="CHEBI:16810"/>
        <dbReference type="ChEBI" id="CHEBI:57706"/>
        <dbReference type="EC" id="1.1.99.24"/>
    </reaction>
</comment>
<evidence type="ECO:0000256" key="7">
    <source>
        <dbReference type="ARBA" id="ARBA00022946"/>
    </source>
</evidence>
<evidence type="ECO:0000256" key="1">
    <source>
        <dbReference type="ARBA" id="ARBA00000813"/>
    </source>
</evidence>
<reference evidence="16 17" key="1">
    <citation type="journal article" date="2018" name="Genome Biol. Evol.">
        <title>Multiple Roots of Fruiting Body Formation in Amoebozoa.</title>
        <authorList>
            <person name="Hillmann F."/>
            <person name="Forbes G."/>
            <person name="Novohradska S."/>
            <person name="Ferling I."/>
            <person name="Riege K."/>
            <person name="Groth M."/>
            <person name="Westermann M."/>
            <person name="Marz M."/>
            <person name="Spaller T."/>
            <person name="Winckler T."/>
            <person name="Schaap P."/>
            <person name="Glockner G."/>
        </authorList>
    </citation>
    <scope>NUCLEOTIDE SEQUENCE [LARGE SCALE GENOMIC DNA]</scope>
    <source>
        <strain evidence="16 17">Jena</strain>
    </source>
</reference>
<dbReference type="EC" id="1.1.99.24" evidence="5"/>
<dbReference type="CDD" id="cd08190">
    <property type="entry name" value="HOT"/>
    <property type="match status" value="1"/>
</dbReference>
<dbReference type="Pfam" id="PF25137">
    <property type="entry name" value="ADH_Fe_C"/>
    <property type="match status" value="1"/>
</dbReference>
<feature type="transmembrane region" description="Helical" evidence="14">
    <location>
        <begin position="914"/>
        <end position="932"/>
    </location>
</feature>
<dbReference type="Pfam" id="PF07690">
    <property type="entry name" value="MFS_1"/>
    <property type="match status" value="1"/>
</dbReference>
<feature type="transmembrane region" description="Helical" evidence="14">
    <location>
        <begin position="868"/>
        <end position="893"/>
    </location>
</feature>
<name>A0A2P6NAF9_9EUKA</name>
<dbReference type="InterPro" id="IPR056798">
    <property type="entry name" value="ADH_Fe_C"/>
</dbReference>
<evidence type="ECO:0000259" key="15">
    <source>
        <dbReference type="PROSITE" id="PS50850"/>
    </source>
</evidence>
<evidence type="ECO:0000256" key="12">
    <source>
        <dbReference type="ARBA" id="ARBA00049496"/>
    </source>
</evidence>